<reference evidence="1 2" key="1">
    <citation type="submission" date="2019-04" db="EMBL/GenBank/DDBJ databases">
        <authorList>
            <person name="Poehlein A."/>
            <person name="Bengelsdorf F.R."/>
            <person name="Duerre P."/>
            <person name="Daniel R."/>
        </authorList>
    </citation>
    <scope>NUCLEOTIDE SEQUENCE [LARGE SCALE GENOMIC DNA]</scope>
    <source>
        <strain evidence="1 2">BS-1</strain>
    </source>
</reference>
<name>A0A4Z0XYH2_9FIRM</name>
<protein>
    <submittedName>
        <fullName evidence="1">Uncharacterized protein</fullName>
    </submittedName>
</protein>
<keyword evidence="2" id="KW-1185">Reference proteome</keyword>
<comment type="caution">
    <text evidence="1">The sequence shown here is derived from an EMBL/GenBank/DDBJ whole genome shotgun (WGS) entry which is preliminary data.</text>
</comment>
<evidence type="ECO:0000313" key="1">
    <source>
        <dbReference type="EMBL" id="TGJ75547.1"/>
    </source>
</evidence>
<evidence type="ECO:0000313" key="2">
    <source>
        <dbReference type="Proteomes" id="UP000297714"/>
    </source>
</evidence>
<dbReference type="EMBL" id="SRMQ01000015">
    <property type="protein sequence ID" value="TGJ75547.1"/>
    <property type="molecule type" value="Genomic_DNA"/>
</dbReference>
<dbReference type="RefSeq" id="WP_135661000.1">
    <property type="nucleotide sequence ID" value="NZ_SRMQ01000015.1"/>
</dbReference>
<proteinExistence type="predicted"/>
<accession>A0A4Z0XYH2</accession>
<dbReference type="AlphaFoldDB" id="A0A4Z0XYH2"/>
<sequence length="70" mass="8251">MVFRTPPCKDCSDRHIMCHSICSKHKAWKAEENRKNAAANKQKDIVNGFVEYETESYIKHVVRRRAQGFR</sequence>
<dbReference type="Proteomes" id="UP000297714">
    <property type="component" value="Unassembled WGS sequence"/>
</dbReference>
<organism evidence="1 2">
    <name type="scientific">Caproiciproducens galactitolivorans</name>
    <dbReference type="NCBI Taxonomy" id="642589"/>
    <lineage>
        <taxon>Bacteria</taxon>
        <taxon>Bacillati</taxon>
        <taxon>Bacillota</taxon>
        <taxon>Clostridia</taxon>
        <taxon>Eubacteriales</taxon>
        <taxon>Acutalibacteraceae</taxon>
        <taxon>Caproiciproducens</taxon>
    </lineage>
</organism>
<gene>
    <name evidence="1" type="ORF">CAGA_23480</name>
</gene>